<protein>
    <recommendedName>
        <fullName evidence="2">Peptidase M64 N-terminal domain-containing protein</fullName>
    </recommendedName>
</protein>
<dbReference type="AlphaFoldDB" id="A0A645BZZ3"/>
<dbReference type="InterPro" id="IPR019026">
    <property type="entry name" value="Peptidase_M64_IgA"/>
</dbReference>
<dbReference type="Pfam" id="PF09471">
    <property type="entry name" value="Peptidase_M64"/>
    <property type="match status" value="2"/>
</dbReference>
<dbReference type="GO" id="GO:0008237">
    <property type="term" value="F:metallopeptidase activity"/>
    <property type="evidence" value="ECO:0007669"/>
    <property type="project" value="InterPro"/>
</dbReference>
<sequence>MPYDALYVIVNTEKYGGGGIYNFYGLSMSDHKLSAEVFVHELGHSFAGLGDEYYSSEVAYEDFYDLNREPWEPNLTTKIDFRSKWEDLFKKGEAGLFEGGGYMSKGIFRPAADCRMKSNTSSGFCPVCTRAINIMIDNYIK</sequence>
<accession>A0A645BZZ3</accession>
<evidence type="ECO:0000313" key="1">
    <source>
        <dbReference type="EMBL" id="MPM70261.1"/>
    </source>
</evidence>
<organism evidence="1">
    <name type="scientific">bioreactor metagenome</name>
    <dbReference type="NCBI Taxonomy" id="1076179"/>
    <lineage>
        <taxon>unclassified sequences</taxon>
        <taxon>metagenomes</taxon>
        <taxon>ecological metagenomes</taxon>
    </lineage>
</organism>
<dbReference type="Gene3D" id="3.40.390.10">
    <property type="entry name" value="Collagenase (Catalytic Domain)"/>
    <property type="match status" value="1"/>
</dbReference>
<gene>
    <name evidence="1" type="ORF">SDC9_117215</name>
</gene>
<dbReference type="InterPro" id="IPR024079">
    <property type="entry name" value="MetalloPept_cat_dom_sf"/>
</dbReference>
<proteinExistence type="predicted"/>
<name>A0A645BZZ3_9ZZZZ</name>
<comment type="caution">
    <text evidence="1">The sequence shown here is derived from an EMBL/GenBank/DDBJ whole genome shotgun (WGS) entry which is preliminary data.</text>
</comment>
<evidence type="ECO:0008006" key="2">
    <source>
        <dbReference type="Google" id="ProtNLM"/>
    </source>
</evidence>
<dbReference type="EMBL" id="VSSQ01023375">
    <property type="protein sequence ID" value="MPM70261.1"/>
    <property type="molecule type" value="Genomic_DNA"/>
</dbReference>
<reference evidence="1" key="1">
    <citation type="submission" date="2019-08" db="EMBL/GenBank/DDBJ databases">
        <authorList>
            <person name="Kucharzyk K."/>
            <person name="Murdoch R.W."/>
            <person name="Higgins S."/>
            <person name="Loffler F."/>
        </authorList>
    </citation>
    <scope>NUCLEOTIDE SEQUENCE</scope>
</reference>